<evidence type="ECO:0000313" key="7">
    <source>
        <dbReference type="Proteomes" id="UP000479000"/>
    </source>
</evidence>
<accession>A0A6H5GGH9</accession>
<dbReference type="InterPro" id="IPR027799">
    <property type="entry name" value="Rtf2_RING-finger"/>
</dbReference>
<dbReference type="GO" id="GO:0006274">
    <property type="term" value="P:DNA replication termination"/>
    <property type="evidence" value="ECO:0007669"/>
    <property type="project" value="TreeGrafter"/>
</dbReference>
<feature type="region of interest" description="Disordered" evidence="4">
    <location>
        <begin position="398"/>
        <end position="419"/>
    </location>
</feature>
<reference evidence="5 7" key="1">
    <citation type="submission" date="2020-02" db="EMBL/GenBank/DDBJ databases">
        <authorList>
            <person name="Ferguson B K."/>
        </authorList>
    </citation>
    <scope>NUCLEOTIDE SEQUENCE [LARGE SCALE GENOMIC DNA]</scope>
</reference>
<dbReference type="OrthoDB" id="247013at2759"/>
<proteinExistence type="inferred from homology"/>
<dbReference type="InterPro" id="IPR006735">
    <property type="entry name" value="Rtf2"/>
</dbReference>
<feature type="compositionally biased region" description="Basic and acidic residues" evidence="4">
    <location>
        <begin position="210"/>
        <end position="238"/>
    </location>
</feature>
<gene>
    <name evidence="5" type="ORF">NTEN_LOCUS7765</name>
    <name evidence="6" type="ORF">NTEN_LOCUS7770</name>
</gene>
<sequence length="448" mass="50336">MTHPSDSREITNVPDLRCCDANEWKAARDNSKTRLFNVDATLPRIIREQSRISWRKDKIAELNFLWQHCAITQSPLREPIVACGLGKLYNKDAVIMGILDKSTAAESAKHIKSMKDVKELNLTKNPAYEGGARKGDSYQDHQNSPYNCPLLGLEMNGKFKFCFYWSCGCVFSEKALKTLKPTTCHKCQKPVDETSIVMLNAADDDLELNRSRMEERSNKLKLEKKAKKSEKLKIKDEPDDRVDEPVAGPSTVDLSTKIDADVKVKIETEKKPTIGAKLPNEKKKSEANGLKRTANGALGMRTTDYKKTKGDYSIASDPNASDVLKSLFTSSSGAKTQEKAHWITSFQQNLPAVACRAFRPIRTLATVRTAQHATADRRSHVADLRHTAAMPCPLTRNVRHSANQRRDPHEWTRPPTAQTAGRRRFDCQVFRAGRDPPLLRLSCLFDTA</sequence>
<name>A0A6H5GGH9_9HEMI</name>
<evidence type="ECO:0000256" key="4">
    <source>
        <dbReference type="SAM" id="MobiDB-lite"/>
    </source>
</evidence>
<evidence type="ECO:0000256" key="2">
    <source>
        <dbReference type="ARBA" id="ARBA00015157"/>
    </source>
</evidence>
<dbReference type="EMBL" id="CADCXU010011850">
    <property type="protein sequence ID" value="CAB0001978.1"/>
    <property type="molecule type" value="Genomic_DNA"/>
</dbReference>
<dbReference type="PANTHER" id="PTHR12775:SF0">
    <property type="entry name" value="REPLICATION TERMINATION FACTOR 2"/>
    <property type="match status" value="1"/>
</dbReference>
<feature type="region of interest" description="Disordered" evidence="4">
    <location>
        <begin position="210"/>
        <end position="251"/>
    </location>
</feature>
<dbReference type="Pfam" id="PF04641">
    <property type="entry name" value="Rtf2"/>
    <property type="match status" value="1"/>
</dbReference>
<dbReference type="EMBL" id="CADCXU010011851">
    <property type="protein sequence ID" value="CAB0001983.1"/>
    <property type="molecule type" value="Genomic_DNA"/>
</dbReference>
<comment type="similarity">
    <text evidence="1">Belongs to the rtf2 family.</text>
</comment>
<evidence type="ECO:0000313" key="6">
    <source>
        <dbReference type="EMBL" id="CAB0001983.1"/>
    </source>
</evidence>
<protein>
    <recommendedName>
        <fullName evidence="2">Replication termination factor 2</fullName>
    </recommendedName>
    <alternativeName>
        <fullName evidence="3">Replication termination factor 2 domain-containing protein 1</fullName>
    </alternativeName>
</protein>
<dbReference type="PANTHER" id="PTHR12775">
    <property type="entry name" value="PROTEIN C20ORF43 HOMOLOG"/>
    <property type="match status" value="1"/>
</dbReference>
<evidence type="ECO:0000313" key="5">
    <source>
        <dbReference type="EMBL" id="CAB0001978.1"/>
    </source>
</evidence>
<keyword evidence="7" id="KW-1185">Reference proteome</keyword>
<organism evidence="5 7">
    <name type="scientific">Nesidiocoris tenuis</name>
    <dbReference type="NCBI Taxonomy" id="355587"/>
    <lineage>
        <taxon>Eukaryota</taxon>
        <taxon>Metazoa</taxon>
        <taxon>Ecdysozoa</taxon>
        <taxon>Arthropoda</taxon>
        <taxon>Hexapoda</taxon>
        <taxon>Insecta</taxon>
        <taxon>Pterygota</taxon>
        <taxon>Neoptera</taxon>
        <taxon>Paraneoptera</taxon>
        <taxon>Hemiptera</taxon>
        <taxon>Heteroptera</taxon>
        <taxon>Panheteroptera</taxon>
        <taxon>Cimicomorpha</taxon>
        <taxon>Miridae</taxon>
        <taxon>Dicyphina</taxon>
        <taxon>Nesidiocoris</taxon>
    </lineage>
</organism>
<dbReference type="GO" id="GO:0005634">
    <property type="term" value="C:nucleus"/>
    <property type="evidence" value="ECO:0007669"/>
    <property type="project" value="TreeGrafter"/>
</dbReference>
<dbReference type="Proteomes" id="UP000479000">
    <property type="component" value="Unassembled WGS sequence"/>
</dbReference>
<dbReference type="AlphaFoldDB" id="A0A6H5GGH9"/>
<evidence type="ECO:0000256" key="3">
    <source>
        <dbReference type="ARBA" id="ARBA00030367"/>
    </source>
</evidence>
<evidence type="ECO:0000256" key="1">
    <source>
        <dbReference type="ARBA" id="ARBA00009885"/>
    </source>
</evidence>
<dbReference type="CDD" id="cd16653">
    <property type="entry name" value="RING-like_Rtf2"/>
    <property type="match status" value="1"/>
</dbReference>